<organism evidence="2 3">
    <name type="scientific">Novipirellula caenicola</name>
    <dbReference type="NCBI Taxonomy" id="1536901"/>
    <lineage>
        <taxon>Bacteria</taxon>
        <taxon>Pseudomonadati</taxon>
        <taxon>Planctomycetota</taxon>
        <taxon>Planctomycetia</taxon>
        <taxon>Pirellulales</taxon>
        <taxon>Pirellulaceae</taxon>
        <taxon>Novipirellula</taxon>
    </lineage>
</organism>
<name>A0ABP9VZN3_9BACT</name>
<evidence type="ECO:0000313" key="3">
    <source>
        <dbReference type="Proteomes" id="UP001416858"/>
    </source>
</evidence>
<gene>
    <name evidence="2" type="ORF">Rcae01_05531</name>
</gene>
<sequence length="72" mass="8360">MPQRINPYAAPIRTAPTPTKRTYGRWLIACLIGWFVTLLVTASIIDELAQMNDRQQRIIWDLCDELDRNNSN</sequence>
<keyword evidence="1" id="KW-0472">Membrane</keyword>
<proteinExistence type="predicted"/>
<dbReference type="EMBL" id="BAABRO010000018">
    <property type="protein sequence ID" value="GAA5510025.1"/>
    <property type="molecule type" value="Genomic_DNA"/>
</dbReference>
<comment type="caution">
    <text evidence="2">The sequence shown here is derived from an EMBL/GenBank/DDBJ whole genome shotgun (WGS) entry which is preliminary data.</text>
</comment>
<dbReference type="Proteomes" id="UP001416858">
    <property type="component" value="Unassembled WGS sequence"/>
</dbReference>
<keyword evidence="1" id="KW-0812">Transmembrane</keyword>
<reference evidence="2 3" key="1">
    <citation type="submission" date="2024-02" db="EMBL/GenBank/DDBJ databases">
        <title>Rhodopirellula caenicola NBRC 110016.</title>
        <authorList>
            <person name="Ichikawa N."/>
            <person name="Katano-Makiyama Y."/>
            <person name="Hidaka K."/>
        </authorList>
    </citation>
    <scope>NUCLEOTIDE SEQUENCE [LARGE SCALE GENOMIC DNA]</scope>
    <source>
        <strain evidence="2 3">NBRC 110016</strain>
    </source>
</reference>
<dbReference type="RefSeq" id="WP_345687603.1">
    <property type="nucleotide sequence ID" value="NZ_BAABRO010000018.1"/>
</dbReference>
<evidence type="ECO:0000313" key="2">
    <source>
        <dbReference type="EMBL" id="GAA5510025.1"/>
    </source>
</evidence>
<protein>
    <submittedName>
        <fullName evidence="2">Uncharacterized protein</fullName>
    </submittedName>
</protein>
<accession>A0ABP9VZN3</accession>
<keyword evidence="1" id="KW-1133">Transmembrane helix</keyword>
<feature type="transmembrane region" description="Helical" evidence="1">
    <location>
        <begin position="26"/>
        <end position="45"/>
    </location>
</feature>
<keyword evidence="3" id="KW-1185">Reference proteome</keyword>
<evidence type="ECO:0000256" key="1">
    <source>
        <dbReference type="SAM" id="Phobius"/>
    </source>
</evidence>